<gene>
    <name evidence="6" type="ORF">MGAL_10B062506</name>
</gene>
<keyword evidence="4" id="KW-0460">Magnesium</keyword>
<evidence type="ECO:0000256" key="4">
    <source>
        <dbReference type="ARBA" id="ARBA00022842"/>
    </source>
</evidence>
<name>A0A8B6HT42_MYTGA</name>
<organism evidence="6 7">
    <name type="scientific">Mytilus galloprovincialis</name>
    <name type="common">Mediterranean mussel</name>
    <dbReference type="NCBI Taxonomy" id="29158"/>
    <lineage>
        <taxon>Eukaryota</taxon>
        <taxon>Metazoa</taxon>
        <taxon>Spiralia</taxon>
        <taxon>Lophotrochozoa</taxon>
        <taxon>Mollusca</taxon>
        <taxon>Bivalvia</taxon>
        <taxon>Autobranchia</taxon>
        <taxon>Pteriomorphia</taxon>
        <taxon>Mytilida</taxon>
        <taxon>Mytiloidea</taxon>
        <taxon>Mytilidae</taxon>
        <taxon>Mytilinae</taxon>
        <taxon>Mytilus</taxon>
    </lineage>
</organism>
<dbReference type="AlphaFoldDB" id="A0A8B6HT42"/>
<dbReference type="InterPro" id="IPR011029">
    <property type="entry name" value="DEATH-like_dom_sf"/>
</dbReference>
<keyword evidence="7" id="KW-1185">Reference proteome</keyword>
<dbReference type="Gene3D" id="1.10.238.10">
    <property type="entry name" value="EF-hand"/>
    <property type="match status" value="1"/>
</dbReference>
<sequence length="487" mass="57328">MDALFYFDCDNFIGRDDLERTLTCLTKNELSDDEKQFIVDKVLEETDLDDDGMLSYIEFEHVISRSPDFLKCQRWLCQDQDETPMMSTVVMSGPRRNTDVCQSVVPRQGRFKNIRSEVFRRDGHHEMLLRELEINTLLPFFLRSHVLNTEELRVIRKQKIRRRRVGEFLEIMFKRDTDEWIDTVLLILEENDHSHIVKQLQGLCEPLPPYQIRSFRPTQFQFRVLPDEHDMVRALQADQDSQILEDAVETLEFSILNIYEGSLCFLLDPNSEKAIEELWKKSKNVSKIKKFLGRILARLKTKQNFLEKRMLNVEISEIENNFLIHINDNSGRTESFTFVEKKSSHCSGCFRKTVLGNYQSILDEVETSMMEETFKADIVPGCIKTACIDEKYKRSRLERADIFMQFALTNEKLLMAFKSIYEKSSVEPTRMYCGRHSYKVSKELVKPRETIRLCFEIDCDEKDGTIVITSTNDEFRKSWPCLDPINE</sequence>
<evidence type="ECO:0000256" key="3">
    <source>
        <dbReference type="ARBA" id="ARBA00022837"/>
    </source>
</evidence>
<dbReference type="PROSITE" id="PS00018">
    <property type="entry name" value="EF_HAND_1"/>
    <property type="match status" value="1"/>
</dbReference>
<proteinExistence type="predicted"/>
<keyword evidence="3" id="KW-0106">Calcium</keyword>
<evidence type="ECO:0000256" key="2">
    <source>
        <dbReference type="ARBA" id="ARBA00022737"/>
    </source>
</evidence>
<dbReference type="InterPro" id="IPR011992">
    <property type="entry name" value="EF-hand-dom_pair"/>
</dbReference>
<feature type="domain" description="EF-hand" evidence="5">
    <location>
        <begin position="34"/>
        <end position="69"/>
    </location>
</feature>
<dbReference type="GO" id="GO:0042981">
    <property type="term" value="P:regulation of apoptotic process"/>
    <property type="evidence" value="ECO:0007669"/>
    <property type="project" value="InterPro"/>
</dbReference>
<comment type="caution">
    <text evidence="6">The sequence shown here is derived from an EMBL/GenBank/DDBJ whole genome shotgun (WGS) entry which is preliminary data.</text>
</comment>
<keyword evidence="1" id="KW-0479">Metal-binding</keyword>
<dbReference type="Pfam" id="PF00619">
    <property type="entry name" value="CARD"/>
    <property type="match status" value="1"/>
</dbReference>
<dbReference type="GO" id="GO:0000287">
    <property type="term" value="F:magnesium ion binding"/>
    <property type="evidence" value="ECO:0007669"/>
    <property type="project" value="TreeGrafter"/>
</dbReference>
<accession>A0A8B6HT42</accession>
<dbReference type="Gene3D" id="1.10.533.10">
    <property type="entry name" value="Death Domain, Fas"/>
    <property type="match status" value="1"/>
</dbReference>
<dbReference type="InterPro" id="IPR018247">
    <property type="entry name" value="EF_Hand_1_Ca_BS"/>
</dbReference>
<dbReference type="Pfam" id="PF13499">
    <property type="entry name" value="EF-hand_7"/>
    <property type="match status" value="1"/>
</dbReference>
<dbReference type="SUPFAM" id="SSF47473">
    <property type="entry name" value="EF-hand"/>
    <property type="match status" value="1"/>
</dbReference>
<dbReference type="PROSITE" id="PS50222">
    <property type="entry name" value="EF_HAND_2"/>
    <property type="match status" value="1"/>
</dbReference>
<evidence type="ECO:0000313" key="6">
    <source>
        <dbReference type="EMBL" id="VDI83837.1"/>
    </source>
</evidence>
<dbReference type="GO" id="GO:0005509">
    <property type="term" value="F:calcium ion binding"/>
    <property type="evidence" value="ECO:0007669"/>
    <property type="project" value="InterPro"/>
</dbReference>
<dbReference type="InterPro" id="IPR002048">
    <property type="entry name" value="EF_hand_dom"/>
</dbReference>
<keyword evidence="2" id="KW-0677">Repeat</keyword>
<evidence type="ECO:0000313" key="7">
    <source>
        <dbReference type="Proteomes" id="UP000596742"/>
    </source>
</evidence>
<evidence type="ECO:0000256" key="1">
    <source>
        <dbReference type="ARBA" id="ARBA00022723"/>
    </source>
</evidence>
<dbReference type="GO" id="GO:0055074">
    <property type="term" value="P:calcium ion homeostasis"/>
    <property type="evidence" value="ECO:0007669"/>
    <property type="project" value="TreeGrafter"/>
</dbReference>
<dbReference type="PANTHER" id="PTHR45791:SF6">
    <property type="entry name" value="CALCIUM AND INTEGRIN BINDING FAMILY MEMBER 2"/>
    <property type="match status" value="1"/>
</dbReference>
<feature type="non-terminal residue" evidence="6">
    <location>
        <position position="1"/>
    </location>
</feature>
<dbReference type="InterPro" id="IPR051433">
    <property type="entry name" value="CIBP"/>
</dbReference>
<dbReference type="EMBL" id="UYJE01010507">
    <property type="protein sequence ID" value="VDI83837.1"/>
    <property type="molecule type" value="Genomic_DNA"/>
</dbReference>
<dbReference type="Proteomes" id="UP000596742">
    <property type="component" value="Unassembled WGS sequence"/>
</dbReference>
<dbReference type="OrthoDB" id="6190229at2759"/>
<reference evidence="6" key="1">
    <citation type="submission" date="2018-11" db="EMBL/GenBank/DDBJ databases">
        <authorList>
            <person name="Alioto T."/>
            <person name="Alioto T."/>
        </authorList>
    </citation>
    <scope>NUCLEOTIDE SEQUENCE</scope>
</reference>
<protein>
    <recommendedName>
        <fullName evidence="5">EF-hand domain-containing protein</fullName>
    </recommendedName>
</protein>
<dbReference type="SUPFAM" id="SSF47986">
    <property type="entry name" value="DEATH domain"/>
    <property type="match status" value="1"/>
</dbReference>
<dbReference type="PANTHER" id="PTHR45791">
    <property type="entry name" value="CALCIUM AND INTEGRIN BINDING FAMILY MEMBER 2"/>
    <property type="match status" value="1"/>
</dbReference>
<dbReference type="InterPro" id="IPR001315">
    <property type="entry name" value="CARD"/>
</dbReference>
<evidence type="ECO:0000259" key="5">
    <source>
        <dbReference type="PROSITE" id="PS50222"/>
    </source>
</evidence>